<organism evidence="2 3">
    <name type="scientific">Zea mays</name>
    <name type="common">Maize</name>
    <dbReference type="NCBI Taxonomy" id="4577"/>
    <lineage>
        <taxon>Eukaryota</taxon>
        <taxon>Viridiplantae</taxon>
        <taxon>Streptophyta</taxon>
        <taxon>Embryophyta</taxon>
        <taxon>Tracheophyta</taxon>
        <taxon>Spermatophyta</taxon>
        <taxon>Magnoliopsida</taxon>
        <taxon>Liliopsida</taxon>
        <taxon>Poales</taxon>
        <taxon>Poaceae</taxon>
        <taxon>PACMAD clade</taxon>
        <taxon>Panicoideae</taxon>
        <taxon>Andropogonodae</taxon>
        <taxon>Andropogoneae</taxon>
        <taxon>Tripsacinae</taxon>
        <taxon>Zea</taxon>
    </lineage>
</organism>
<dbReference type="Gramene" id="Zm00001eb263100_T001">
    <property type="protein sequence ID" value="Zm00001eb263100_P001"/>
    <property type="gene ID" value="Zm00001eb263100"/>
</dbReference>
<sequence>MPILGGAMTLAGLGSMAVSLQRKLHVSTWKIRLPAASPSRTSTTPCPLRLYISSAGAPPPSSARPLPPFSCYGSVDARDYSCGKAEIRRECSGRRASTWYGDMKMRGEASKASSGSGSGSSEDGERTGPVPSPARRAPPIRIDVAMGSFSACRRHEICPRVSFGSRCPTAVRPPTHRRRSGPLRPLSAAWRHPSSPPPPSPTSPGSSTHCSSPSSCARRSRTGDCGVLVEDARDELKLLALCTKGD</sequence>
<dbReference type="AlphaFoldDB" id="A0A804PRM9"/>
<feature type="region of interest" description="Disordered" evidence="1">
    <location>
        <begin position="168"/>
        <end position="221"/>
    </location>
</feature>
<protein>
    <submittedName>
        <fullName evidence="2">Uncharacterized protein</fullName>
    </submittedName>
</protein>
<evidence type="ECO:0000256" key="1">
    <source>
        <dbReference type="SAM" id="MobiDB-lite"/>
    </source>
</evidence>
<feature type="region of interest" description="Disordered" evidence="1">
    <location>
        <begin position="102"/>
        <end position="140"/>
    </location>
</feature>
<keyword evidence="3" id="KW-1185">Reference proteome</keyword>
<dbReference type="InParanoid" id="A0A804PRM9"/>
<name>A0A804PRM9_MAIZE</name>
<feature type="compositionally biased region" description="Low complexity" evidence="1">
    <location>
        <begin position="203"/>
        <end position="217"/>
    </location>
</feature>
<dbReference type="EnsemblPlants" id="Zm00001eb263100_T001">
    <property type="protein sequence ID" value="Zm00001eb263100_P001"/>
    <property type="gene ID" value="Zm00001eb263100"/>
</dbReference>
<reference evidence="2" key="2">
    <citation type="submission" date="2019-07" db="EMBL/GenBank/DDBJ databases">
        <authorList>
            <person name="Seetharam A."/>
            <person name="Woodhouse M."/>
            <person name="Cannon E."/>
        </authorList>
    </citation>
    <scope>NUCLEOTIDE SEQUENCE [LARGE SCALE GENOMIC DNA]</scope>
    <source>
        <strain evidence="2">cv. B73</strain>
    </source>
</reference>
<dbReference type="Proteomes" id="UP000007305">
    <property type="component" value="Chromosome 6"/>
</dbReference>
<accession>A0A804PRM9</accession>
<reference evidence="2" key="3">
    <citation type="submission" date="2021-05" db="UniProtKB">
        <authorList>
            <consortium name="EnsemblPlants"/>
        </authorList>
    </citation>
    <scope>IDENTIFICATION</scope>
    <source>
        <strain evidence="2">cv. B73</strain>
    </source>
</reference>
<evidence type="ECO:0000313" key="3">
    <source>
        <dbReference type="Proteomes" id="UP000007305"/>
    </source>
</evidence>
<proteinExistence type="predicted"/>
<feature type="compositionally biased region" description="Low complexity" evidence="1">
    <location>
        <begin position="110"/>
        <end position="121"/>
    </location>
</feature>
<reference evidence="3" key="1">
    <citation type="journal article" date="2009" name="Science">
        <title>The B73 maize genome: complexity, diversity, and dynamics.</title>
        <authorList>
            <person name="Schnable P.S."/>
            <person name="Ware D."/>
            <person name="Fulton R.S."/>
            <person name="Stein J.C."/>
            <person name="Wei F."/>
            <person name="Pasternak S."/>
            <person name="Liang C."/>
            <person name="Zhang J."/>
            <person name="Fulton L."/>
            <person name="Graves T.A."/>
            <person name="Minx P."/>
            <person name="Reily A.D."/>
            <person name="Courtney L."/>
            <person name="Kruchowski S.S."/>
            <person name="Tomlinson C."/>
            <person name="Strong C."/>
            <person name="Delehaunty K."/>
            <person name="Fronick C."/>
            <person name="Courtney B."/>
            <person name="Rock S.M."/>
            <person name="Belter E."/>
            <person name="Du F."/>
            <person name="Kim K."/>
            <person name="Abbott R.M."/>
            <person name="Cotton M."/>
            <person name="Levy A."/>
            <person name="Marchetto P."/>
            <person name="Ochoa K."/>
            <person name="Jackson S.M."/>
            <person name="Gillam B."/>
            <person name="Chen W."/>
            <person name="Yan L."/>
            <person name="Higginbotham J."/>
            <person name="Cardenas M."/>
            <person name="Waligorski J."/>
            <person name="Applebaum E."/>
            <person name="Phelps L."/>
            <person name="Falcone J."/>
            <person name="Kanchi K."/>
            <person name="Thane T."/>
            <person name="Scimone A."/>
            <person name="Thane N."/>
            <person name="Henke J."/>
            <person name="Wang T."/>
            <person name="Ruppert J."/>
            <person name="Shah N."/>
            <person name="Rotter K."/>
            <person name="Hodges J."/>
            <person name="Ingenthron E."/>
            <person name="Cordes M."/>
            <person name="Kohlberg S."/>
            <person name="Sgro J."/>
            <person name="Delgado B."/>
            <person name="Mead K."/>
            <person name="Chinwalla A."/>
            <person name="Leonard S."/>
            <person name="Crouse K."/>
            <person name="Collura K."/>
            <person name="Kudrna D."/>
            <person name="Currie J."/>
            <person name="He R."/>
            <person name="Angelova A."/>
            <person name="Rajasekar S."/>
            <person name="Mueller T."/>
            <person name="Lomeli R."/>
            <person name="Scara G."/>
            <person name="Ko A."/>
            <person name="Delaney K."/>
            <person name="Wissotski M."/>
            <person name="Lopez G."/>
            <person name="Campos D."/>
            <person name="Braidotti M."/>
            <person name="Ashley E."/>
            <person name="Golser W."/>
            <person name="Kim H."/>
            <person name="Lee S."/>
            <person name="Lin J."/>
            <person name="Dujmic Z."/>
            <person name="Kim W."/>
            <person name="Talag J."/>
            <person name="Zuccolo A."/>
            <person name="Fan C."/>
            <person name="Sebastian A."/>
            <person name="Kramer M."/>
            <person name="Spiegel L."/>
            <person name="Nascimento L."/>
            <person name="Zutavern T."/>
            <person name="Miller B."/>
            <person name="Ambroise C."/>
            <person name="Muller S."/>
            <person name="Spooner W."/>
            <person name="Narechania A."/>
            <person name="Ren L."/>
            <person name="Wei S."/>
            <person name="Kumari S."/>
            <person name="Faga B."/>
            <person name="Levy M.J."/>
            <person name="McMahan L."/>
            <person name="Van Buren P."/>
            <person name="Vaughn M.W."/>
            <person name="Ying K."/>
            <person name="Yeh C.-T."/>
            <person name="Emrich S.J."/>
            <person name="Jia Y."/>
            <person name="Kalyanaraman A."/>
            <person name="Hsia A.-P."/>
            <person name="Barbazuk W.B."/>
            <person name="Baucom R.S."/>
            <person name="Brutnell T.P."/>
            <person name="Carpita N.C."/>
            <person name="Chaparro C."/>
            <person name="Chia J.-M."/>
            <person name="Deragon J.-M."/>
            <person name="Estill J.C."/>
            <person name="Fu Y."/>
            <person name="Jeddeloh J.A."/>
            <person name="Han Y."/>
            <person name="Lee H."/>
            <person name="Li P."/>
            <person name="Lisch D.R."/>
            <person name="Liu S."/>
            <person name="Liu Z."/>
            <person name="Nagel D.H."/>
            <person name="McCann M.C."/>
            <person name="SanMiguel P."/>
            <person name="Myers A.M."/>
            <person name="Nettleton D."/>
            <person name="Nguyen J."/>
            <person name="Penning B.W."/>
            <person name="Ponnala L."/>
            <person name="Schneider K.L."/>
            <person name="Schwartz D.C."/>
            <person name="Sharma A."/>
            <person name="Soderlund C."/>
            <person name="Springer N.M."/>
            <person name="Sun Q."/>
            <person name="Wang H."/>
            <person name="Waterman M."/>
            <person name="Westerman R."/>
            <person name="Wolfgruber T.K."/>
            <person name="Yang L."/>
            <person name="Yu Y."/>
            <person name="Zhang L."/>
            <person name="Zhou S."/>
            <person name="Zhu Q."/>
            <person name="Bennetzen J.L."/>
            <person name="Dawe R.K."/>
            <person name="Jiang J."/>
            <person name="Jiang N."/>
            <person name="Presting G.G."/>
            <person name="Wessler S.R."/>
            <person name="Aluru S."/>
            <person name="Martienssen R.A."/>
            <person name="Clifton S.W."/>
            <person name="McCombie W.R."/>
            <person name="Wing R.A."/>
            <person name="Wilson R.K."/>
        </authorList>
    </citation>
    <scope>NUCLEOTIDE SEQUENCE [LARGE SCALE GENOMIC DNA]</scope>
    <source>
        <strain evidence="3">cv. B73</strain>
    </source>
</reference>
<evidence type="ECO:0000313" key="2">
    <source>
        <dbReference type="EnsemblPlants" id="Zm00001eb263100_P001"/>
    </source>
</evidence>